<evidence type="ECO:0000259" key="10">
    <source>
        <dbReference type="SMART" id="SM00739"/>
    </source>
</evidence>
<dbReference type="GO" id="GO:0006412">
    <property type="term" value="P:translation"/>
    <property type="evidence" value="ECO:0007669"/>
    <property type="project" value="UniProtKB-UniRule"/>
</dbReference>
<dbReference type="GO" id="GO:0019843">
    <property type="term" value="F:rRNA binding"/>
    <property type="evidence" value="ECO:0007669"/>
    <property type="project" value="UniProtKB-UniRule"/>
</dbReference>
<dbReference type="CDD" id="cd06089">
    <property type="entry name" value="KOW_RPL26"/>
    <property type="match status" value="1"/>
</dbReference>
<sequence>MRIRHNDTVEVLSGEDRGKKGRVLAVFPGRSRAIVEGVNFIKRHTKPNRNNPKGGIVEKEASVHLSNLMLICPKCNTRSKVRADRAEGGSRVRVCRSCGEVIGTSG</sequence>
<evidence type="ECO:0000256" key="3">
    <source>
        <dbReference type="ARBA" id="ARBA00022884"/>
    </source>
</evidence>
<evidence type="ECO:0000256" key="7">
    <source>
        <dbReference type="ARBA" id="ARBA00058688"/>
    </source>
</evidence>
<dbReference type="GO" id="GO:0003735">
    <property type="term" value="F:structural constituent of ribosome"/>
    <property type="evidence" value="ECO:0007669"/>
    <property type="project" value="InterPro"/>
</dbReference>
<evidence type="ECO:0000256" key="4">
    <source>
        <dbReference type="ARBA" id="ARBA00022980"/>
    </source>
</evidence>
<keyword evidence="4 8" id="KW-0689">Ribosomal protein</keyword>
<comment type="function">
    <text evidence="7 8">One of the proteins that surrounds the polypeptide exit tunnel on the outside of the subunit.</text>
</comment>
<name>A0A1F6C8W6_HANXR</name>
<feature type="domain" description="KOW" evidence="10">
    <location>
        <begin position="2"/>
        <end position="29"/>
    </location>
</feature>
<organism evidence="11 12">
    <name type="scientific">Handelsmanbacteria sp. (strain RIFCSPLOWO2_12_FULL_64_10)</name>
    <dbReference type="NCBI Taxonomy" id="1817868"/>
    <lineage>
        <taxon>Bacteria</taxon>
        <taxon>Candidatus Handelsmaniibacteriota</taxon>
    </lineage>
</organism>
<dbReference type="HAMAP" id="MF_01326_B">
    <property type="entry name" value="Ribosomal_uL24_B"/>
    <property type="match status" value="1"/>
</dbReference>
<comment type="caution">
    <text evidence="11">The sequence shown here is derived from an EMBL/GenBank/DDBJ whole genome shotgun (WGS) entry which is preliminary data.</text>
</comment>
<dbReference type="PROSITE" id="PS01108">
    <property type="entry name" value="RIBOSOMAL_L24"/>
    <property type="match status" value="1"/>
</dbReference>
<dbReference type="FunFam" id="2.30.30.30:FF:000004">
    <property type="entry name" value="50S ribosomal protein L24"/>
    <property type="match status" value="1"/>
</dbReference>
<dbReference type="InterPro" id="IPR057264">
    <property type="entry name" value="Ribosomal_uL24_C"/>
</dbReference>
<dbReference type="InterPro" id="IPR014722">
    <property type="entry name" value="Rib_uL2_dom2"/>
</dbReference>
<evidence type="ECO:0000256" key="2">
    <source>
        <dbReference type="ARBA" id="ARBA00022730"/>
    </source>
</evidence>
<dbReference type="InterPro" id="IPR005824">
    <property type="entry name" value="KOW"/>
</dbReference>
<protein>
    <recommendedName>
        <fullName evidence="6 8">Large ribosomal subunit protein uL24</fullName>
    </recommendedName>
</protein>
<evidence type="ECO:0000256" key="9">
    <source>
        <dbReference type="RuleBase" id="RU003477"/>
    </source>
</evidence>
<keyword evidence="5 8" id="KW-0687">Ribonucleoprotein</keyword>
<dbReference type="Pfam" id="PF17136">
    <property type="entry name" value="ribosomal_L24"/>
    <property type="match status" value="1"/>
</dbReference>
<dbReference type="NCBIfam" id="TIGR01079">
    <property type="entry name" value="rplX_bact"/>
    <property type="match status" value="1"/>
</dbReference>
<keyword evidence="2 8" id="KW-0699">rRNA-binding</keyword>
<keyword evidence="3 8" id="KW-0694">RNA-binding</keyword>
<evidence type="ECO:0000256" key="6">
    <source>
        <dbReference type="ARBA" id="ARBA00035206"/>
    </source>
</evidence>
<accession>A0A1F6C8W6</accession>
<dbReference type="EMBL" id="MFKF01000371">
    <property type="protein sequence ID" value="OGG45604.1"/>
    <property type="molecule type" value="Genomic_DNA"/>
</dbReference>
<evidence type="ECO:0000256" key="5">
    <source>
        <dbReference type="ARBA" id="ARBA00023274"/>
    </source>
</evidence>
<proteinExistence type="inferred from homology"/>
<dbReference type="SMART" id="SM00739">
    <property type="entry name" value="KOW"/>
    <property type="match status" value="1"/>
</dbReference>
<dbReference type="InterPro" id="IPR008991">
    <property type="entry name" value="Translation_prot_SH3-like_sf"/>
</dbReference>
<dbReference type="GO" id="GO:0005840">
    <property type="term" value="C:ribosome"/>
    <property type="evidence" value="ECO:0007669"/>
    <property type="project" value="UniProtKB-KW"/>
</dbReference>
<reference evidence="11 12" key="1">
    <citation type="journal article" date="2016" name="Nat. Commun.">
        <title>Thousands of microbial genomes shed light on interconnected biogeochemical processes in an aquifer system.</title>
        <authorList>
            <person name="Anantharaman K."/>
            <person name="Brown C.T."/>
            <person name="Hug L.A."/>
            <person name="Sharon I."/>
            <person name="Castelle C.J."/>
            <person name="Probst A.J."/>
            <person name="Thomas B.C."/>
            <person name="Singh A."/>
            <person name="Wilkins M.J."/>
            <person name="Karaoz U."/>
            <person name="Brodie E.L."/>
            <person name="Williams K.H."/>
            <person name="Hubbard S.S."/>
            <person name="Banfield J.F."/>
        </authorList>
    </citation>
    <scope>NUCLEOTIDE SEQUENCE [LARGE SCALE GENOMIC DNA]</scope>
    <source>
        <strain evidence="12">RIFCSPLOWO2_12_FULL_64_10</strain>
    </source>
</reference>
<dbReference type="InterPro" id="IPR003256">
    <property type="entry name" value="Ribosomal_uL24"/>
</dbReference>
<evidence type="ECO:0000313" key="11">
    <source>
        <dbReference type="EMBL" id="OGG45604.1"/>
    </source>
</evidence>
<evidence type="ECO:0000313" key="12">
    <source>
        <dbReference type="Proteomes" id="UP000178606"/>
    </source>
</evidence>
<comment type="function">
    <text evidence="8">One of two assembly initiator proteins, it binds directly to the 5'-end of the 23S rRNA, where it nucleates assembly of the 50S subunit.</text>
</comment>
<dbReference type="SUPFAM" id="SSF50104">
    <property type="entry name" value="Translation proteins SH3-like domain"/>
    <property type="match status" value="1"/>
</dbReference>
<dbReference type="Gene3D" id="2.30.30.30">
    <property type="match status" value="1"/>
</dbReference>
<comment type="similarity">
    <text evidence="1 8 9">Belongs to the universal ribosomal protein uL24 family.</text>
</comment>
<dbReference type="PANTHER" id="PTHR12903">
    <property type="entry name" value="MITOCHONDRIAL RIBOSOMAL PROTEIN L24"/>
    <property type="match status" value="1"/>
</dbReference>
<comment type="subunit">
    <text evidence="8">Part of the 50S ribosomal subunit.</text>
</comment>
<dbReference type="Pfam" id="PF00467">
    <property type="entry name" value="KOW"/>
    <property type="match status" value="1"/>
</dbReference>
<dbReference type="Proteomes" id="UP000178606">
    <property type="component" value="Unassembled WGS sequence"/>
</dbReference>
<dbReference type="AlphaFoldDB" id="A0A1F6C8W6"/>
<dbReference type="GO" id="GO:1990904">
    <property type="term" value="C:ribonucleoprotein complex"/>
    <property type="evidence" value="ECO:0007669"/>
    <property type="project" value="UniProtKB-KW"/>
</dbReference>
<evidence type="ECO:0000256" key="1">
    <source>
        <dbReference type="ARBA" id="ARBA00010618"/>
    </source>
</evidence>
<evidence type="ECO:0000256" key="8">
    <source>
        <dbReference type="HAMAP-Rule" id="MF_01326"/>
    </source>
</evidence>
<dbReference type="InterPro" id="IPR005825">
    <property type="entry name" value="Ribosomal_uL24_CS"/>
</dbReference>
<gene>
    <name evidence="8" type="primary">rplX</name>
    <name evidence="11" type="ORF">A3F84_15490</name>
</gene>
<dbReference type="InterPro" id="IPR041988">
    <property type="entry name" value="Ribosomal_uL24_KOW"/>
</dbReference>